<evidence type="ECO:0000313" key="2">
    <source>
        <dbReference type="Proteomes" id="UP001143364"/>
    </source>
</evidence>
<gene>
    <name evidence="1" type="ORF">GCM10008171_32370</name>
</gene>
<dbReference type="Proteomes" id="UP001143364">
    <property type="component" value="Unassembled WGS sequence"/>
</dbReference>
<dbReference type="RefSeq" id="WP_271205806.1">
    <property type="nucleotide sequence ID" value="NZ_BSFK01000016.1"/>
</dbReference>
<dbReference type="AlphaFoldDB" id="A0A9W6N541"/>
<dbReference type="EMBL" id="BSFK01000016">
    <property type="protein sequence ID" value="GLK77983.1"/>
    <property type="molecule type" value="Genomic_DNA"/>
</dbReference>
<keyword evidence="2" id="KW-1185">Reference proteome</keyword>
<name>A0A9W6N541_9HYPH</name>
<sequence>MSGYPESVRLRHVKAVIAERDAALARAEAAEALIAESDTYLAANGFAALRAAGLVAVAAGDLRRTIAQLRHAYTQMQKYDIILDLSGFAKGQIAPQIEALERLLDPAPPAQEKSDG</sequence>
<protein>
    <submittedName>
        <fullName evidence="1">Uncharacterized protein</fullName>
    </submittedName>
</protein>
<accession>A0A9W6N541</accession>
<organism evidence="1 2">
    <name type="scientific">Methylopila jiangsuensis</name>
    <dbReference type="NCBI Taxonomy" id="586230"/>
    <lineage>
        <taxon>Bacteria</taxon>
        <taxon>Pseudomonadati</taxon>
        <taxon>Pseudomonadota</taxon>
        <taxon>Alphaproteobacteria</taxon>
        <taxon>Hyphomicrobiales</taxon>
        <taxon>Methylopilaceae</taxon>
        <taxon>Methylopila</taxon>
    </lineage>
</organism>
<proteinExistence type="predicted"/>
<evidence type="ECO:0000313" key="1">
    <source>
        <dbReference type="EMBL" id="GLK77983.1"/>
    </source>
</evidence>
<comment type="caution">
    <text evidence="1">The sequence shown here is derived from an EMBL/GenBank/DDBJ whole genome shotgun (WGS) entry which is preliminary data.</text>
</comment>
<reference evidence="1" key="1">
    <citation type="journal article" date="2014" name="Int. J. Syst. Evol. Microbiol.">
        <title>Complete genome sequence of Corynebacterium casei LMG S-19264T (=DSM 44701T), isolated from a smear-ripened cheese.</title>
        <authorList>
            <consortium name="US DOE Joint Genome Institute (JGI-PGF)"/>
            <person name="Walter F."/>
            <person name="Albersmeier A."/>
            <person name="Kalinowski J."/>
            <person name="Ruckert C."/>
        </authorList>
    </citation>
    <scope>NUCLEOTIDE SEQUENCE</scope>
    <source>
        <strain evidence="1">VKM B-2555</strain>
    </source>
</reference>
<reference evidence="1" key="2">
    <citation type="submission" date="2023-01" db="EMBL/GenBank/DDBJ databases">
        <authorList>
            <person name="Sun Q."/>
            <person name="Evtushenko L."/>
        </authorList>
    </citation>
    <scope>NUCLEOTIDE SEQUENCE</scope>
    <source>
        <strain evidence="1">VKM B-2555</strain>
    </source>
</reference>